<dbReference type="Pfam" id="PF03372">
    <property type="entry name" value="Exo_endo_phos"/>
    <property type="match status" value="1"/>
</dbReference>
<name>A0ABM1DZ58_PRICU</name>
<dbReference type="RefSeq" id="XP_014665229.1">
    <property type="nucleotide sequence ID" value="XM_014809743.1"/>
</dbReference>
<evidence type="ECO:0000313" key="14">
    <source>
        <dbReference type="RefSeq" id="XP_014665229.1"/>
    </source>
</evidence>
<dbReference type="CDD" id="cd09088">
    <property type="entry name" value="Ape2-like_AP-endo"/>
    <property type="match status" value="1"/>
</dbReference>
<protein>
    <recommendedName>
        <fullName evidence="10">DNA-(apurinic or apyrimidinic site) endonuclease</fullName>
        <ecNumber evidence="10">3.1.-.-</ecNumber>
    </recommendedName>
</protein>
<keyword evidence="5" id="KW-0378">Hydrolase</keyword>
<dbReference type="EC" id="3.1.-.-" evidence="10"/>
<dbReference type="InterPro" id="IPR036691">
    <property type="entry name" value="Endo/exonu/phosph_ase_sf"/>
</dbReference>
<dbReference type="InterPro" id="IPR010666">
    <property type="entry name" value="Znf_GRF"/>
</dbReference>
<evidence type="ECO:0000259" key="12">
    <source>
        <dbReference type="PROSITE" id="PS51999"/>
    </source>
</evidence>
<evidence type="ECO:0000256" key="7">
    <source>
        <dbReference type="ARBA" id="ARBA00022842"/>
    </source>
</evidence>
<evidence type="ECO:0000256" key="1">
    <source>
        <dbReference type="ARBA" id="ARBA00000493"/>
    </source>
</evidence>
<evidence type="ECO:0000256" key="8">
    <source>
        <dbReference type="ARBA" id="ARBA00023242"/>
    </source>
</evidence>
<dbReference type="Pfam" id="PF06839">
    <property type="entry name" value="Zn_ribbon_GRF"/>
    <property type="match status" value="1"/>
</dbReference>
<evidence type="ECO:0000256" key="11">
    <source>
        <dbReference type="SAM" id="MobiDB-lite"/>
    </source>
</evidence>
<comment type="cofactor">
    <cofactor evidence="10">
        <name>Mg(2+)</name>
        <dbReference type="ChEBI" id="CHEBI:18420"/>
    </cofactor>
    <cofactor evidence="10">
        <name>Mn(2+)</name>
        <dbReference type="ChEBI" id="CHEBI:29035"/>
    </cofactor>
    <text evidence="10">Probably binds two magnesium or manganese ions per subunit.</text>
</comment>
<dbReference type="Gene3D" id="3.60.10.10">
    <property type="entry name" value="Endonuclease/exonuclease/phosphatase"/>
    <property type="match status" value="1"/>
</dbReference>
<keyword evidence="8" id="KW-0539">Nucleus</keyword>
<dbReference type="InterPro" id="IPR005135">
    <property type="entry name" value="Endo/exonuclease/phosphatase"/>
</dbReference>
<keyword evidence="4 9" id="KW-0863">Zinc-finger</keyword>
<evidence type="ECO:0000256" key="6">
    <source>
        <dbReference type="ARBA" id="ARBA00022833"/>
    </source>
</evidence>
<reference evidence="14" key="1">
    <citation type="submission" date="2025-08" db="UniProtKB">
        <authorList>
            <consortium name="RefSeq"/>
        </authorList>
    </citation>
    <scope>IDENTIFICATION</scope>
</reference>
<evidence type="ECO:0000256" key="10">
    <source>
        <dbReference type="RuleBase" id="RU362131"/>
    </source>
</evidence>
<evidence type="ECO:0000313" key="13">
    <source>
        <dbReference type="Proteomes" id="UP000695022"/>
    </source>
</evidence>
<keyword evidence="10" id="KW-0227">DNA damage</keyword>
<evidence type="ECO:0000256" key="3">
    <source>
        <dbReference type="ARBA" id="ARBA00022723"/>
    </source>
</evidence>
<keyword evidence="13" id="KW-1185">Reference proteome</keyword>
<evidence type="ECO:0000256" key="9">
    <source>
        <dbReference type="PROSITE-ProRule" id="PRU01343"/>
    </source>
</evidence>
<accession>A0ABM1DZ58</accession>
<dbReference type="NCBIfam" id="TIGR00633">
    <property type="entry name" value="xth"/>
    <property type="match status" value="1"/>
</dbReference>
<sequence length="592" mass="65017">MSKDIIKILTWNINGIRATKLPLKDVLNDLDADIICFQETKITRDLLDEATAVVDGFNSYFSFSLVRSGYSGVATYCKDHVTPVRAENKLSGLLTAGNDASSDTIGYYGNLEQFTEEELKCLDNEGRAVMTEHKIRGQDGAENSLVVINVYCPRADPEREDRKSYKLRFYQLLQIRAEALLNSGRHVVIVGDVNTSHKPIDHCDPAQCKAFASHPGRKWLDGFLWTPEKEGTQPGTTNNDRSCEWPPGVAAKRFVDCFRFLHPTVQGAFTCWSTVTGARQTNYGTRIDYIFADRCLATTALVDCDVLQHVQGSDHCPVKATFNADVVAANNCPSLCTKYGFSGKQQKLAEFFPKTHERAVAQPLDVGTTAIARDRKPQSKQQSRNPAEHARKKAKIETGKQRTLAGFLLKGAKKLDAVDSSQLTVAKQIIWKDVLNGGSETITGTRVQSTLTSTRSQYGVDTRNNALTNELYFSVRGECNGQNGADNADVAAAAAGNRGKDPASNVHCAADAPAPAAAAKSQAAQWKGLLRGPPPPPVCRGHGEPCVLRTVKKSGPNVNRQFFVCARPEGHKSNKEARCEHFKWVTKPKKYL</sequence>
<feature type="region of interest" description="Disordered" evidence="11">
    <location>
        <begin position="368"/>
        <end position="396"/>
    </location>
</feature>
<dbReference type="PANTHER" id="PTHR22748">
    <property type="entry name" value="AP ENDONUCLEASE"/>
    <property type="match status" value="1"/>
</dbReference>
<evidence type="ECO:0000256" key="2">
    <source>
        <dbReference type="ARBA" id="ARBA00007092"/>
    </source>
</evidence>
<dbReference type="Proteomes" id="UP000695022">
    <property type="component" value="Unplaced"/>
</dbReference>
<keyword evidence="10" id="KW-0234">DNA repair</keyword>
<dbReference type="PROSITE" id="PS51999">
    <property type="entry name" value="ZF_GRF"/>
    <property type="match status" value="1"/>
</dbReference>
<feature type="domain" description="GRF-type" evidence="12">
    <location>
        <begin position="539"/>
        <end position="588"/>
    </location>
</feature>
<dbReference type="SUPFAM" id="SSF56219">
    <property type="entry name" value="DNase I-like"/>
    <property type="match status" value="1"/>
</dbReference>
<dbReference type="PANTHER" id="PTHR22748:SF4">
    <property type="entry name" value="DNA-(APURINIC OR APYRIMIDINIC SITE) ENDONUCLEASE 2"/>
    <property type="match status" value="1"/>
</dbReference>
<comment type="catalytic activity">
    <reaction evidence="1">
        <text>Exonucleolytic cleavage in the 3'- to 5'-direction to yield nucleoside 5'-phosphates.</text>
        <dbReference type="EC" id="3.1.11.2"/>
    </reaction>
</comment>
<evidence type="ECO:0000256" key="4">
    <source>
        <dbReference type="ARBA" id="ARBA00022771"/>
    </source>
</evidence>
<keyword evidence="6" id="KW-0862">Zinc</keyword>
<gene>
    <name evidence="14" type="primary">LOC106807420</name>
</gene>
<evidence type="ECO:0000256" key="5">
    <source>
        <dbReference type="ARBA" id="ARBA00022801"/>
    </source>
</evidence>
<comment type="similarity">
    <text evidence="2 10">Belongs to the DNA repair enzymes AP/ExoA family.</text>
</comment>
<dbReference type="InterPro" id="IPR004808">
    <property type="entry name" value="AP_endonuc_1"/>
</dbReference>
<organism evidence="13 14">
    <name type="scientific">Priapulus caudatus</name>
    <name type="common">Priapulid worm</name>
    <dbReference type="NCBI Taxonomy" id="37621"/>
    <lineage>
        <taxon>Eukaryota</taxon>
        <taxon>Metazoa</taxon>
        <taxon>Ecdysozoa</taxon>
        <taxon>Scalidophora</taxon>
        <taxon>Priapulida</taxon>
        <taxon>Priapulimorpha</taxon>
        <taxon>Priapulimorphida</taxon>
        <taxon>Priapulidae</taxon>
        <taxon>Priapulus</taxon>
    </lineage>
</organism>
<proteinExistence type="inferred from homology"/>
<dbReference type="PROSITE" id="PS51435">
    <property type="entry name" value="AP_NUCLEASE_F1_4"/>
    <property type="match status" value="1"/>
</dbReference>
<keyword evidence="7 10" id="KW-0460">Magnesium</keyword>
<keyword evidence="3 10" id="KW-0479">Metal-binding</keyword>
<dbReference type="GeneID" id="106807420"/>